<reference evidence="1 5" key="1">
    <citation type="submission" date="2023-10" db="EMBL/GenBank/DDBJ databases">
        <title>Rubellicoccus peritrichatus gen. nov., sp. nov., isolated from an algae of coral reef tank.</title>
        <authorList>
            <person name="Luo J."/>
        </authorList>
    </citation>
    <scope>NUCLEOTIDE SEQUENCE [LARGE SCALE GENOMIC DNA]</scope>
    <source>
        <strain evidence="1 5">CR14</strain>
    </source>
</reference>
<dbReference type="KEGG" id="puo:RZN69_18035"/>
<organism evidence="1 5">
    <name type="scientific">Rubellicoccus peritrichatus</name>
    <dbReference type="NCBI Taxonomy" id="3080537"/>
    <lineage>
        <taxon>Bacteria</taxon>
        <taxon>Pseudomonadati</taxon>
        <taxon>Verrucomicrobiota</taxon>
        <taxon>Opitutia</taxon>
        <taxon>Puniceicoccales</taxon>
        <taxon>Cerasicoccaceae</taxon>
        <taxon>Rubellicoccus</taxon>
    </lineage>
</organism>
<dbReference type="KEGG" id="puo:RZN69_17545"/>
<evidence type="ECO:0000313" key="5">
    <source>
        <dbReference type="Proteomes" id="UP001304300"/>
    </source>
</evidence>
<dbReference type="EMBL" id="CP136920">
    <property type="protein sequence ID" value="WOO40427.1"/>
    <property type="molecule type" value="Genomic_DNA"/>
</dbReference>
<dbReference type="AlphaFoldDB" id="A0AAQ3LBF1"/>
<evidence type="ECO:0000313" key="3">
    <source>
        <dbReference type="EMBL" id="WOO40476.1"/>
    </source>
</evidence>
<dbReference type="Proteomes" id="UP001304300">
    <property type="component" value="Chromosome"/>
</dbReference>
<proteinExistence type="predicted"/>
<keyword evidence="5" id="KW-1185">Reference proteome</keyword>
<dbReference type="EMBL" id="CP136920">
    <property type="protein sequence ID" value="WOO40378.1"/>
    <property type="molecule type" value="Genomic_DNA"/>
</dbReference>
<dbReference type="RefSeq" id="WP_317832596.1">
    <property type="nucleotide sequence ID" value="NZ_CP136920.1"/>
</dbReference>
<evidence type="ECO:0000313" key="4">
    <source>
        <dbReference type="EMBL" id="WOO40525.1"/>
    </source>
</evidence>
<dbReference type="EMBL" id="CP136920">
    <property type="protein sequence ID" value="WOO40476.1"/>
    <property type="molecule type" value="Genomic_DNA"/>
</dbReference>
<dbReference type="KEGG" id="puo:RZN69_17300"/>
<dbReference type="EMBL" id="CP136920">
    <property type="protein sequence ID" value="WOO40525.1"/>
    <property type="molecule type" value="Genomic_DNA"/>
</dbReference>
<gene>
    <name evidence="1" type="ORF">RZN69_17300</name>
    <name evidence="2" type="ORF">RZN69_17545</name>
    <name evidence="3" type="ORF">RZN69_17790</name>
    <name evidence="4" type="ORF">RZN69_18035</name>
</gene>
<name>A0AAQ3LBF1_9BACT</name>
<dbReference type="KEGG" id="puo:RZN69_17790"/>
<sequence>MQVTRQIEKALSRYLTSNNRRKPMLSTIQFLEGRSSETKKSPRCEVHCLEATYADGMPAGTGEYSAALAIMIYSSADEGRHRIHDKMAKGISDALCDQERVLTALNPPDEGPDLRAVKEIVFHELVPSGIQESTEDRQWLTTLVFEAQVFSELS</sequence>
<protein>
    <submittedName>
        <fullName evidence="1">Uncharacterized protein</fullName>
    </submittedName>
</protein>
<evidence type="ECO:0000313" key="2">
    <source>
        <dbReference type="EMBL" id="WOO40427.1"/>
    </source>
</evidence>
<accession>A0AAQ3LBF1</accession>
<evidence type="ECO:0000313" key="1">
    <source>
        <dbReference type="EMBL" id="WOO40378.1"/>
    </source>
</evidence>